<evidence type="ECO:0000313" key="6">
    <source>
        <dbReference type="EMBL" id="MBB3666525.1"/>
    </source>
</evidence>
<name>A0A7W5TNC4_9MICC</name>
<feature type="transmembrane region" description="Helical" evidence="5">
    <location>
        <begin position="74"/>
        <end position="93"/>
    </location>
</feature>
<reference evidence="6 7" key="1">
    <citation type="submission" date="2020-08" db="EMBL/GenBank/DDBJ databases">
        <title>Sequencing the genomes of 1000 actinobacteria strains.</title>
        <authorList>
            <person name="Klenk H.-P."/>
        </authorList>
    </citation>
    <scope>NUCLEOTIDE SEQUENCE [LARGE SCALE GENOMIC DNA]</scope>
    <source>
        <strain evidence="6 7">DSM 28238</strain>
    </source>
</reference>
<feature type="transmembrane region" description="Helical" evidence="5">
    <location>
        <begin position="165"/>
        <end position="186"/>
    </location>
</feature>
<evidence type="ECO:0000313" key="7">
    <source>
        <dbReference type="Proteomes" id="UP000547528"/>
    </source>
</evidence>
<keyword evidence="3 5" id="KW-1133">Transmembrane helix</keyword>
<dbReference type="EMBL" id="JACIBT010000001">
    <property type="protein sequence ID" value="MBB3666525.1"/>
    <property type="molecule type" value="Genomic_DNA"/>
</dbReference>
<dbReference type="InterPro" id="IPR002781">
    <property type="entry name" value="TM_pro_TauE-like"/>
</dbReference>
<keyword evidence="7" id="KW-1185">Reference proteome</keyword>
<feature type="transmembrane region" description="Helical" evidence="5">
    <location>
        <begin position="230"/>
        <end position="248"/>
    </location>
</feature>
<evidence type="ECO:0000256" key="3">
    <source>
        <dbReference type="ARBA" id="ARBA00022989"/>
    </source>
</evidence>
<evidence type="ECO:0000256" key="1">
    <source>
        <dbReference type="ARBA" id="ARBA00004141"/>
    </source>
</evidence>
<evidence type="ECO:0000256" key="5">
    <source>
        <dbReference type="RuleBase" id="RU363041"/>
    </source>
</evidence>
<comment type="similarity">
    <text evidence="5">Belongs to the 4-toluene sulfonate uptake permease (TSUP) (TC 2.A.102) family.</text>
</comment>
<evidence type="ECO:0000256" key="2">
    <source>
        <dbReference type="ARBA" id="ARBA00022692"/>
    </source>
</evidence>
<gene>
    <name evidence="6" type="ORF">FHX47_000118</name>
</gene>
<dbReference type="AlphaFoldDB" id="A0A7W5TNC4"/>
<feature type="transmembrane region" description="Helical" evidence="5">
    <location>
        <begin position="100"/>
        <end position="118"/>
    </location>
</feature>
<feature type="transmembrane region" description="Helical" evidence="5">
    <location>
        <begin position="138"/>
        <end position="158"/>
    </location>
</feature>
<feature type="transmembrane region" description="Helical" evidence="5">
    <location>
        <begin position="36"/>
        <end position="62"/>
    </location>
</feature>
<organism evidence="6 7">
    <name type="scientific">Garicola koreensis</name>
    <dbReference type="NCBI Taxonomy" id="1262554"/>
    <lineage>
        <taxon>Bacteria</taxon>
        <taxon>Bacillati</taxon>
        <taxon>Actinomycetota</taxon>
        <taxon>Actinomycetes</taxon>
        <taxon>Micrococcales</taxon>
        <taxon>Micrococcaceae</taxon>
        <taxon>Garicola</taxon>
    </lineage>
</organism>
<comment type="caution">
    <text evidence="6">The sequence shown here is derived from an EMBL/GenBank/DDBJ whole genome shotgun (WGS) entry which is preliminary data.</text>
</comment>
<comment type="subcellular location">
    <subcellularLocation>
        <location evidence="5">Cell membrane</location>
        <topology evidence="5">Multi-pass membrane protein</topology>
    </subcellularLocation>
    <subcellularLocation>
        <location evidence="1">Membrane</location>
        <topology evidence="1">Multi-pass membrane protein</topology>
    </subcellularLocation>
</comment>
<sequence length="252" mass="26229">MSADLLVAVTIIALLVLAVVLQRLTGVGFAMMLAPFVVVMIGPHAGVMLTNVLAIVAPALVVPLVWKDIEWSKLAIIVPAALAVMPLFGWLAAATPQGPLYIVVAVLVILGLSVSLVASRTSRAVDGGLARGLTGAGVGAGVVLAGVGGPAITIYTVLSRWRIRTFAATMQPMWVMVSIGGFGTKWAISGDEFPAFPWWFWVGCLAAILTGLLIAHVIRPWVSDLLARRTVIVLAFVGALTSLGMGIGETLG</sequence>
<keyword evidence="5" id="KW-1003">Cell membrane</keyword>
<protein>
    <recommendedName>
        <fullName evidence="5">Probable membrane transporter protein</fullName>
    </recommendedName>
</protein>
<evidence type="ECO:0000256" key="4">
    <source>
        <dbReference type="ARBA" id="ARBA00023136"/>
    </source>
</evidence>
<keyword evidence="4 5" id="KW-0472">Membrane</keyword>
<dbReference type="Proteomes" id="UP000547528">
    <property type="component" value="Unassembled WGS sequence"/>
</dbReference>
<dbReference type="RefSeq" id="WP_183356968.1">
    <property type="nucleotide sequence ID" value="NZ_BAABKR010000004.1"/>
</dbReference>
<accession>A0A7W5TNC4</accession>
<dbReference type="Pfam" id="PF01925">
    <property type="entry name" value="TauE"/>
    <property type="match status" value="1"/>
</dbReference>
<feature type="transmembrane region" description="Helical" evidence="5">
    <location>
        <begin position="198"/>
        <end position="218"/>
    </location>
</feature>
<proteinExistence type="inferred from homology"/>
<feature type="transmembrane region" description="Helical" evidence="5">
    <location>
        <begin position="6"/>
        <end position="24"/>
    </location>
</feature>
<dbReference type="GO" id="GO:0005886">
    <property type="term" value="C:plasma membrane"/>
    <property type="evidence" value="ECO:0007669"/>
    <property type="project" value="UniProtKB-SubCell"/>
</dbReference>
<keyword evidence="2 5" id="KW-0812">Transmembrane</keyword>